<comment type="caution">
    <text evidence="3">The sequence shown here is derived from an EMBL/GenBank/DDBJ whole genome shotgun (WGS) entry which is preliminary data.</text>
</comment>
<dbReference type="EMBL" id="QYBB01000008">
    <property type="protein sequence ID" value="RYC32178.1"/>
    <property type="molecule type" value="Genomic_DNA"/>
</dbReference>
<feature type="region of interest" description="Disordered" evidence="1">
    <location>
        <begin position="394"/>
        <end position="414"/>
    </location>
</feature>
<keyword evidence="4" id="KW-1185">Reference proteome</keyword>
<dbReference type="Proteomes" id="UP000290759">
    <property type="component" value="Unassembled WGS sequence"/>
</dbReference>
<accession>A0A4Q2U893</accession>
<proteinExistence type="predicted"/>
<keyword evidence="3" id="KW-0808">Transferase</keyword>
<feature type="domain" description="BioF2-like acetyltransferase" evidence="2">
    <location>
        <begin position="190"/>
        <end position="338"/>
    </location>
</feature>
<dbReference type="AlphaFoldDB" id="A0A4Q2U893"/>
<evidence type="ECO:0000313" key="3">
    <source>
        <dbReference type="EMBL" id="RYC32178.1"/>
    </source>
</evidence>
<dbReference type="InterPro" id="IPR038740">
    <property type="entry name" value="BioF2-like_GNAT_dom"/>
</dbReference>
<dbReference type="RefSeq" id="WP_129225660.1">
    <property type="nucleotide sequence ID" value="NZ_QYBB01000008.1"/>
</dbReference>
<protein>
    <submittedName>
        <fullName evidence="3">GNAT family N-acetyltransferase</fullName>
    </submittedName>
</protein>
<dbReference type="OrthoDB" id="8109718at2"/>
<gene>
    <name evidence="3" type="ORF">D3273_09065</name>
</gene>
<dbReference type="Pfam" id="PF13480">
    <property type="entry name" value="Acetyltransf_6"/>
    <property type="match status" value="1"/>
</dbReference>
<evidence type="ECO:0000256" key="1">
    <source>
        <dbReference type="SAM" id="MobiDB-lite"/>
    </source>
</evidence>
<dbReference type="InterPro" id="IPR016181">
    <property type="entry name" value="Acyl_CoA_acyltransferase"/>
</dbReference>
<reference evidence="3 4" key="1">
    <citation type="submission" date="2018-12" db="EMBL/GenBank/DDBJ databases">
        <authorList>
            <person name="Grouzdev D.S."/>
            <person name="Krutkina M.S."/>
        </authorList>
    </citation>
    <scope>NUCLEOTIDE SEQUENCE [LARGE SCALE GENOMIC DNA]</scope>
    <source>
        <strain evidence="3 4">RmlP026</strain>
    </source>
</reference>
<reference evidence="3 4" key="2">
    <citation type="submission" date="2019-02" db="EMBL/GenBank/DDBJ databases">
        <title>'Lichenibacterium ramalinii' gen. nov. sp. nov., 'Lichenibacterium minor' gen. nov. sp. nov.</title>
        <authorList>
            <person name="Pankratov T."/>
        </authorList>
    </citation>
    <scope>NUCLEOTIDE SEQUENCE [LARGE SCALE GENOMIC DNA]</scope>
    <source>
        <strain evidence="3 4">RmlP026</strain>
    </source>
</reference>
<name>A0A4Q2U893_9HYPH</name>
<dbReference type="SUPFAM" id="SSF55729">
    <property type="entry name" value="Acyl-CoA N-acyltransferases (Nat)"/>
    <property type="match status" value="1"/>
</dbReference>
<dbReference type="Gene3D" id="3.40.630.30">
    <property type="match status" value="1"/>
</dbReference>
<sequence length="414" mass="44922">MFLDLALDPAAPAPAAPRRFEARLHESLGPIAAAWRTLETAGAATAYQRLDWVRQILAHVADAERARPLLVEVLDRDTGRPAMIVPLALVRRRAHRVVTWFDLGLCDYAAPLLAEGQPLSPAEAVAAWAAVLAVLPHADLIHIRQVPARVGAHPNPIAALPGRRPMALSASGVAIDGDAETLLQRLCRSSTLRDLGKQRRRLERAGPVRFARAGTADEVEDIFAALVEQRRARFAALGRFDLLARPEIESFYRAAALDGLSSGPVKLFGLSVDGAWIAAAYGLVHGATFHGILLTTSMEDAWRNASPGLQIVADCLRWARAEGVTYFDFTVGDLPYKKDFGVETRALDEVVQPLTPVGRSVVAAMRVRAALETELRRHPAWAENLRRARRAVRKLGAKAGPDRPGPRSGVTRAG</sequence>
<evidence type="ECO:0000313" key="4">
    <source>
        <dbReference type="Proteomes" id="UP000290759"/>
    </source>
</evidence>
<dbReference type="GO" id="GO:0016740">
    <property type="term" value="F:transferase activity"/>
    <property type="evidence" value="ECO:0007669"/>
    <property type="project" value="UniProtKB-KW"/>
</dbReference>
<organism evidence="3 4">
    <name type="scientific">Lichenibacterium minor</name>
    <dbReference type="NCBI Taxonomy" id="2316528"/>
    <lineage>
        <taxon>Bacteria</taxon>
        <taxon>Pseudomonadati</taxon>
        <taxon>Pseudomonadota</taxon>
        <taxon>Alphaproteobacteria</taxon>
        <taxon>Hyphomicrobiales</taxon>
        <taxon>Lichenihabitantaceae</taxon>
        <taxon>Lichenibacterium</taxon>
    </lineage>
</organism>
<evidence type="ECO:0000259" key="2">
    <source>
        <dbReference type="Pfam" id="PF13480"/>
    </source>
</evidence>